<evidence type="ECO:0000259" key="5">
    <source>
        <dbReference type="Pfam" id="PF00156"/>
    </source>
</evidence>
<evidence type="ECO:0000256" key="1">
    <source>
        <dbReference type="ARBA" id="ARBA00006478"/>
    </source>
</evidence>
<evidence type="ECO:0000256" key="3">
    <source>
        <dbReference type="RuleBase" id="RU004324"/>
    </source>
</evidence>
<dbReference type="PANTHER" id="PTHR10210:SF45">
    <property type="entry name" value="RIBOSE-PHOSPHATE PYROPHOSPHOKINASE 3, CHLOROPLASTIC"/>
    <property type="match status" value="1"/>
</dbReference>
<dbReference type="GO" id="GO:0002189">
    <property type="term" value="C:ribose phosphate diphosphokinase complex"/>
    <property type="evidence" value="ECO:0007669"/>
    <property type="project" value="TreeGrafter"/>
</dbReference>
<comment type="similarity">
    <text evidence="1 3">Belongs to the ribose-phosphate pyrophosphokinase family.</text>
</comment>
<evidence type="ECO:0000313" key="7">
    <source>
        <dbReference type="Proteomes" id="UP001165740"/>
    </source>
</evidence>
<keyword evidence="2 3" id="KW-0545">Nucleotide biosynthesis</keyword>
<dbReference type="GO" id="GO:0000287">
    <property type="term" value="F:magnesium ion binding"/>
    <property type="evidence" value="ECO:0007669"/>
    <property type="project" value="InterPro"/>
</dbReference>
<evidence type="ECO:0000259" key="6">
    <source>
        <dbReference type="Pfam" id="PF13793"/>
    </source>
</evidence>
<dbReference type="SUPFAM" id="SSF53271">
    <property type="entry name" value="PRTase-like"/>
    <property type="match status" value="2"/>
</dbReference>
<evidence type="ECO:0000313" key="8">
    <source>
        <dbReference type="RefSeq" id="XP_055871454.1"/>
    </source>
</evidence>
<evidence type="ECO:0000256" key="2">
    <source>
        <dbReference type="ARBA" id="ARBA00022727"/>
    </source>
</evidence>
<evidence type="ECO:0000313" key="10">
    <source>
        <dbReference type="RefSeq" id="XP_055871457.1"/>
    </source>
</evidence>
<evidence type="ECO:0000256" key="4">
    <source>
        <dbReference type="SAM" id="MobiDB-lite"/>
    </source>
</evidence>
<dbReference type="RefSeq" id="XP_055871454.1">
    <property type="nucleotide sequence ID" value="XM_056015479.1"/>
</dbReference>
<evidence type="ECO:0000313" key="9">
    <source>
        <dbReference type="RefSeq" id="XP_055871455.1"/>
    </source>
</evidence>
<gene>
    <name evidence="8 9 10 11" type="primary">LOC106056283</name>
</gene>
<dbReference type="GO" id="GO:0006015">
    <property type="term" value="P:5-phosphoribose 1-diphosphate biosynthetic process"/>
    <property type="evidence" value="ECO:0007669"/>
    <property type="project" value="TreeGrafter"/>
</dbReference>
<dbReference type="RefSeq" id="XP_055871457.1">
    <property type="nucleotide sequence ID" value="XM_056015482.1"/>
</dbReference>
<accession>A0A9W2Z952</accession>
<feature type="domain" description="Ribose-phosphate pyrophosphokinase N-terminal" evidence="6">
    <location>
        <begin position="237"/>
        <end position="326"/>
    </location>
</feature>
<keyword evidence="7" id="KW-1185">Reference proteome</keyword>
<dbReference type="RefSeq" id="XP_055871458.1">
    <property type="nucleotide sequence ID" value="XM_056015483.1"/>
</dbReference>
<name>A0A9W2Z952_BIOGL</name>
<evidence type="ECO:0000313" key="11">
    <source>
        <dbReference type="RefSeq" id="XP_055871458.1"/>
    </source>
</evidence>
<dbReference type="SMART" id="SM01400">
    <property type="entry name" value="Pribosyltran_N"/>
    <property type="match status" value="1"/>
</dbReference>
<dbReference type="InterPro" id="IPR005946">
    <property type="entry name" value="Rib-P_diPkinase"/>
</dbReference>
<dbReference type="Gene3D" id="3.40.50.2020">
    <property type="match status" value="2"/>
</dbReference>
<dbReference type="InterPro" id="IPR029099">
    <property type="entry name" value="Pribosyltran_N"/>
</dbReference>
<dbReference type="Proteomes" id="UP001165740">
    <property type="component" value="Chromosome 17"/>
</dbReference>
<dbReference type="GO" id="GO:0005737">
    <property type="term" value="C:cytoplasm"/>
    <property type="evidence" value="ECO:0007669"/>
    <property type="project" value="TreeGrafter"/>
</dbReference>
<dbReference type="CDD" id="cd06223">
    <property type="entry name" value="PRTases_typeI"/>
    <property type="match status" value="1"/>
</dbReference>
<proteinExistence type="inferred from homology"/>
<dbReference type="AlphaFoldDB" id="A0A9W2Z952"/>
<dbReference type="RefSeq" id="XP_055871455.1">
    <property type="nucleotide sequence ID" value="XM_056015480.1"/>
</dbReference>
<dbReference type="PANTHER" id="PTHR10210">
    <property type="entry name" value="RIBOSE-PHOSPHATE DIPHOSPHOKINASE FAMILY MEMBER"/>
    <property type="match status" value="1"/>
</dbReference>
<dbReference type="NCBIfam" id="TIGR01251">
    <property type="entry name" value="ribP_PPkin"/>
    <property type="match status" value="1"/>
</dbReference>
<dbReference type="GO" id="GO:0006164">
    <property type="term" value="P:purine nucleotide biosynthetic process"/>
    <property type="evidence" value="ECO:0007669"/>
    <property type="project" value="TreeGrafter"/>
</dbReference>
<dbReference type="OrthoDB" id="10263753at2759"/>
<sequence length="523" mass="58940">MPAQSFKMAETIDAMSLIYRPSHDVVLLYAHPSMHKLARRIAECCQLVTSRSRSSSDSFNLSSSSSSSCNMALDESLMNDILGFNPLAPDDTKPDPRENKIIKFNVDGTSDESDLQDAPSPYTGKASKQKKNFVPVIDDTNDETSDSAKRQSPVLPDITGFQEEVDPGQSDRINEESRIKSKHKNSSNNKGARETLPDSATKPVVQNNSACMYQENKELTRDIQDTRPPRRVEFRDTIKWNKFADGYPNLFIEDVKYMAGKDVIFIGSFHSTEIIFEQLSVLYAFPRYLSRSFHFILPYFPTGTMERVDTEGQIATAKTLATLLSSIPLSAQGPAQIIIYDIHALQERFYFSDNVIPRLETAIPLLQRVLSAHRHKDKLSLAFPDDGAYKRFHSYFPDDERLIVCAKKRVEGNKRIVTIKDGNPNGRHVVIIDDLVQSGGTLIECAKVLIKQGAKSVSAYVTHPVFPNQSWKNFIKCDPPFSNFWITNSIPHAEEICKHRPFTLLSLSDIIADNLLGFDLRPR</sequence>
<dbReference type="Pfam" id="PF13793">
    <property type="entry name" value="Pribosyltran_N"/>
    <property type="match status" value="1"/>
</dbReference>
<dbReference type="InterPro" id="IPR000836">
    <property type="entry name" value="PRTase_dom"/>
</dbReference>
<reference evidence="8 9" key="1">
    <citation type="submission" date="2025-04" db="UniProtKB">
        <authorList>
            <consortium name="RefSeq"/>
        </authorList>
    </citation>
    <scope>IDENTIFICATION</scope>
</reference>
<protein>
    <submittedName>
        <fullName evidence="8 9">Uncharacterized protein LOC106056283 isoform X1</fullName>
    </submittedName>
</protein>
<organism evidence="7 8">
    <name type="scientific">Biomphalaria glabrata</name>
    <name type="common">Bloodfluke planorb</name>
    <name type="synonym">Freshwater snail</name>
    <dbReference type="NCBI Taxonomy" id="6526"/>
    <lineage>
        <taxon>Eukaryota</taxon>
        <taxon>Metazoa</taxon>
        <taxon>Spiralia</taxon>
        <taxon>Lophotrochozoa</taxon>
        <taxon>Mollusca</taxon>
        <taxon>Gastropoda</taxon>
        <taxon>Heterobranchia</taxon>
        <taxon>Euthyneura</taxon>
        <taxon>Panpulmonata</taxon>
        <taxon>Hygrophila</taxon>
        <taxon>Lymnaeoidea</taxon>
        <taxon>Planorbidae</taxon>
        <taxon>Biomphalaria</taxon>
    </lineage>
</organism>
<dbReference type="InterPro" id="IPR029057">
    <property type="entry name" value="PRTase-like"/>
</dbReference>
<dbReference type="Pfam" id="PF00156">
    <property type="entry name" value="Pribosyltran"/>
    <property type="match status" value="1"/>
</dbReference>
<feature type="region of interest" description="Disordered" evidence="4">
    <location>
        <begin position="104"/>
        <end position="206"/>
    </location>
</feature>
<dbReference type="GeneID" id="106056283"/>
<feature type="domain" description="Phosphoribosyltransferase" evidence="5">
    <location>
        <begin position="420"/>
        <end position="474"/>
    </location>
</feature>